<dbReference type="EMBL" id="JANPWB010000006">
    <property type="protein sequence ID" value="KAJ1179159.1"/>
    <property type="molecule type" value="Genomic_DNA"/>
</dbReference>
<evidence type="ECO:0000313" key="3">
    <source>
        <dbReference type="Proteomes" id="UP001066276"/>
    </source>
</evidence>
<accession>A0AAV7TSI4</accession>
<name>A0AAV7TSI4_PLEWA</name>
<protein>
    <submittedName>
        <fullName evidence="2">Uncharacterized protein</fullName>
    </submittedName>
</protein>
<proteinExistence type="predicted"/>
<sequence>MLGQLAELPELSVVRLNGGVSSAFVEFLFTRAVFIRRCPCAPIQLHRRSGKLLLPPSLLPATLLATKLPWRRRDDEVAYAVRVSSPRCSLAALVPAQGAKQTNVMPPRHSVVPMLVVVRQPGHSSDNQAPGGQEAMKASVRDVSRWRGGTAAHVEGLRG</sequence>
<dbReference type="Proteomes" id="UP001066276">
    <property type="component" value="Chromosome 3_2"/>
</dbReference>
<gene>
    <name evidence="2" type="ORF">NDU88_004395</name>
</gene>
<reference evidence="2" key="1">
    <citation type="journal article" date="2022" name="bioRxiv">
        <title>Sequencing and chromosome-scale assembly of the giantPleurodeles waltlgenome.</title>
        <authorList>
            <person name="Brown T."/>
            <person name="Elewa A."/>
            <person name="Iarovenko S."/>
            <person name="Subramanian E."/>
            <person name="Araus A.J."/>
            <person name="Petzold A."/>
            <person name="Susuki M."/>
            <person name="Suzuki K.-i.T."/>
            <person name="Hayashi T."/>
            <person name="Toyoda A."/>
            <person name="Oliveira C."/>
            <person name="Osipova E."/>
            <person name="Leigh N.D."/>
            <person name="Simon A."/>
            <person name="Yun M.H."/>
        </authorList>
    </citation>
    <scope>NUCLEOTIDE SEQUENCE</scope>
    <source>
        <strain evidence="2">20211129_DDA</strain>
        <tissue evidence="2">Liver</tissue>
    </source>
</reference>
<evidence type="ECO:0000256" key="1">
    <source>
        <dbReference type="SAM" id="MobiDB-lite"/>
    </source>
</evidence>
<organism evidence="2 3">
    <name type="scientific">Pleurodeles waltl</name>
    <name type="common">Iberian ribbed newt</name>
    <dbReference type="NCBI Taxonomy" id="8319"/>
    <lineage>
        <taxon>Eukaryota</taxon>
        <taxon>Metazoa</taxon>
        <taxon>Chordata</taxon>
        <taxon>Craniata</taxon>
        <taxon>Vertebrata</taxon>
        <taxon>Euteleostomi</taxon>
        <taxon>Amphibia</taxon>
        <taxon>Batrachia</taxon>
        <taxon>Caudata</taxon>
        <taxon>Salamandroidea</taxon>
        <taxon>Salamandridae</taxon>
        <taxon>Pleurodelinae</taxon>
        <taxon>Pleurodeles</taxon>
    </lineage>
</organism>
<evidence type="ECO:0000313" key="2">
    <source>
        <dbReference type="EMBL" id="KAJ1179159.1"/>
    </source>
</evidence>
<feature type="region of interest" description="Disordered" evidence="1">
    <location>
        <begin position="121"/>
        <end position="143"/>
    </location>
</feature>
<keyword evidence="3" id="KW-1185">Reference proteome</keyword>
<dbReference type="AlphaFoldDB" id="A0AAV7TSI4"/>
<comment type="caution">
    <text evidence="2">The sequence shown here is derived from an EMBL/GenBank/DDBJ whole genome shotgun (WGS) entry which is preliminary data.</text>
</comment>